<dbReference type="KEGG" id="ipa:Isop_0716"/>
<dbReference type="SUPFAM" id="SSF54523">
    <property type="entry name" value="Pili subunits"/>
    <property type="match status" value="1"/>
</dbReference>
<dbReference type="NCBIfam" id="TIGR04294">
    <property type="entry name" value="pre_pil_HX9DG"/>
    <property type="match status" value="1"/>
</dbReference>
<gene>
    <name evidence="2" type="ordered locus">Isop_0716</name>
</gene>
<dbReference type="InParanoid" id="E8R1A1"/>
<dbReference type="InterPro" id="IPR045584">
    <property type="entry name" value="Pilin-like"/>
</dbReference>
<organism evidence="2 3">
    <name type="scientific">Isosphaera pallida (strain ATCC 43644 / DSM 9630 / IS1B)</name>
    <dbReference type="NCBI Taxonomy" id="575540"/>
    <lineage>
        <taxon>Bacteria</taxon>
        <taxon>Pseudomonadati</taxon>
        <taxon>Planctomycetota</taxon>
        <taxon>Planctomycetia</taxon>
        <taxon>Isosphaerales</taxon>
        <taxon>Isosphaeraceae</taxon>
        <taxon>Isosphaera</taxon>
    </lineage>
</organism>
<dbReference type="PANTHER" id="PTHR30093:SF2">
    <property type="entry name" value="TYPE II SECRETION SYSTEM PROTEIN H"/>
    <property type="match status" value="1"/>
</dbReference>
<dbReference type="AlphaFoldDB" id="E8R1A1"/>
<sequence length="880" mass="95707">MIRTRSWIPCGIAALVLVGPGTLALAQTEPRPLQIIPAEEVFGVIGSRGLNADRAAWNQTAAARLVTETQLGPVLQSLGGQALTWFTKNSPPPDDNDAAAKAMPSPREIAALVKHVFDFGFVEAFVGDPSRPETIRIIGVIPKVRGSDNQAVVDRLLDQVGPTRMIGDRSVRFRAEPPLSHAVWYEGSHLVLVAVESRDEANLVAEVERIVAAAQGKSARLADDPRVRNIKPFVPDTTILVQGFLELDRFVAGSEELTKLGLDGLKAVRFQIGARGPAIVTGLRVDLPSPRRGLAAMLDNAGFASTDLPPIPKEAASFVAFDLQPARLVDQGLKIAEEFDPQIRPSVEGFLEQFRERVGFDPRNDLLARFGPRGAFYLQPNVVGDGLDWGGFKVPKPILLMDVNDRPALERTLKQGVARINPVLASLGSVMDWLPGRQGIEFQPNDMLIERPGEPPVDFPPPRGPNVLAMNMGGQQPRRSGNRVSEFRPLKDGRSGYSLTIPPGVMPLPVAIRPTFEFGPKAAVMALNPDLAAEAVAVQTTPGGLWIDQPDHRKLLEGLPPKVLMLAVDDPRESTPYLLANAPVLAQTMMVGAHRAMMTERGEPIKPPILTFDPDDLPTIAQLKAPLFPNVTTVSVDDQGLLIVSSVSVPSIGIGLDSVGTTVPVAIALTLPAVQSAREAARRAQCTNNLKYIGLAMYIYHDTFNRFPDDIRDPKTGEPLLSWRVAILPYLEQQNLYNRFKLDEPWDSPHNRELLKEMPALFRCPSDYTMGEGMTGYLSFRGPGAFLDRPGGTRINEITDGTSNTIMVAESLEGVEWTRPRDFTFDPEAEVPAEGIGSKHPGGYNALFGDGSVRFLKTTLEPQTLKALITRNGGEVISIP</sequence>
<feature type="domain" description="DUF1559" evidence="1">
    <location>
        <begin position="675"/>
        <end position="768"/>
    </location>
</feature>
<dbReference type="EMBL" id="CP002353">
    <property type="protein sequence ID" value="ADV61307.1"/>
    <property type="molecule type" value="Genomic_DNA"/>
</dbReference>
<dbReference type="RefSeq" id="WP_013563596.1">
    <property type="nucleotide sequence ID" value="NC_014962.1"/>
</dbReference>
<dbReference type="STRING" id="575540.Isop_0716"/>
<proteinExistence type="predicted"/>
<dbReference type="InterPro" id="IPR027558">
    <property type="entry name" value="Pre_pil_HX9DG_C"/>
</dbReference>
<evidence type="ECO:0000259" key="1">
    <source>
        <dbReference type="Pfam" id="PF07596"/>
    </source>
</evidence>
<dbReference type="eggNOG" id="COG4219">
    <property type="taxonomic scope" value="Bacteria"/>
</dbReference>
<dbReference type="InterPro" id="IPR011453">
    <property type="entry name" value="DUF1559"/>
</dbReference>
<dbReference type="eggNOG" id="COG0526">
    <property type="taxonomic scope" value="Bacteria"/>
</dbReference>
<dbReference type="PANTHER" id="PTHR30093">
    <property type="entry name" value="GENERAL SECRETION PATHWAY PROTEIN G"/>
    <property type="match status" value="1"/>
</dbReference>
<reference key="1">
    <citation type="submission" date="2010-11" db="EMBL/GenBank/DDBJ databases">
        <title>The complete sequence of chromosome of Isophaera pallida ATCC 43644.</title>
        <authorList>
            <consortium name="US DOE Joint Genome Institute (JGI-PGF)"/>
            <person name="Lucas S."/>
            <person name="Copeland A."/>
            <person name="Lapidus A."/>
            <person name="Bruce D."/>
            <person name="Goodwin L."/>
            <person name="Pitluck S."/>
            <person name="Kyrpides N."/>
            <person name="Mavromatis K."/>
            <person name="Pagani I."/>
            <person name="Ivanova N."/>
            <person name="Saunders E."/>
            <person name="Brettin T."/>
            <person name="Detter J.C."/>
            <person name="Han C."/>
            <person name="Tapia R."/>
            <person name="Land M."/>
            <person name="Hauser L."/>
            <person name="Markowitz V."/>
            <person name="Cheng J.-F."/>
            <person name="Hugenholtz P."/>
            <person name="Woyke T."/>
            <person name="Wu D."/>
            <person name="Eisen J.A."/>
        </authorList>
    </citation>
    <scope>NUCLEOTIDE SEQUENCE</scope>
    <source>
        <strain>ATCC 43644</strain>
    </source>
</reference>
<dbReference type="Pfam" id="PF07596">
    <property type="entry name" value="SBP_bac_10"/>
    <property type="match status" value="1"/>
</dbReference>
<dbReference type="OrthoDB" id="208854at2"/>
<dbReference type="HOGENOM" id="CLU_327006_0_0_0"/>
<reference evidence="2 3" key="2">
    <citation type="journal article" date="2011" name="Stand. Genomic Sci.">
        <title>Complete genome sequence of Isosphaera pallida type strain (IS1B).</title>
        <authorList>
            <consortium name="US DOE Joint Genome Institute (JGI-PGF)"/>
            <person name="Goker M."/>
            <person name="Cleland D."/>
            <person name="Saunders E."/>
            <person name="Lapidus A."/>
            <person name="Nolan M."/>
            <person name="Lucas S."/>
            <person name="Hammon N."/>
            <person name="Deshpande S."/>
            <person name="Cheng J.F."/>
            <person name="Tapia R."/>
            <person name="Han C."/>
            <person name="Goodwin L."/>
            <person name="Pitluck S."/>
            <person name="Liolios K."/>
            <person name="Pagani I."/>
            <person name="Ivanova N."/>
            <person name="Mavromatis K."/>
            <person name="Pati A."/>
            <person name="Chen A."/>
            <person name="Palaniappan K."/>
            <person name="Land M."/>
            <person name="Hauser L."/>
            <person name="Chang Y.J."/>
            <person name="Jeffries C.D."/>
            <person name="Detter J.C."/>
            <person name="Beck B."/>
            <person name="Woyke T."/>
            <person name="Bristow J."/>
            <person name="Eisen J.A."/>
            <person name="Markowitz V."/>
            <person name="Hugenholtz P."/>
            <person name="Kyrpides N.C."/>
            <person name="Klenk H.P."/>
        </authorList>
    </citation>
    <scope>NUCLEOTIDE SEQUENCE [LARGE SCALE GENOMIC DNA]</scope>
    <source>
        <strain evidence="3">ATCC 43644 / DSM 9630 / IS1B</strain>
    </source>
</reference>
<evidence type="ECO:0000313" key="3">
    <source>
        <dbReference type="Proteomes" id="UP000008631"/>
    </source>
</evidence>
<protein>
    <recommendedName>
        <fullName evidence="1">DUF1559 domain-containing protein</fullName>
    </recommendedName>
</protein>
<dbReference type="Proteomes" id="UP000008631">
    <property type="component" value="Chromosome"/>
</dbReference>
<name>E8R1A1_ISOPI</name>
<evidence type="ECO:0000313" key="2">
    <source>
        <dbReference type="EMBL" id="ADV61307.1"/>
    </source>
</evidence>
<accession>E8R1A1</accession>
<keyword evidence="3" id="KW-1185">Reference proteome</keyword>